<evidence type="ECO:0000256" key="2">
    <source>
        <dbReference type="ARBA" id="ARBA00009986"/>
    </source>
</evidence>
<organism evidence="12 13">
    <name type="scientific">Leeia speluncae</name>
    <dbReference type="NCBI Taxonomy" id="2884804"/>
    <lineage>
        <taxon>Bacteria</taxon>
        <taxon>Pseudomonadati</taxon>
        <taxon>Pseudomonadota</taxon>
        <taxon>Betaproteobacteria</taxon>
        <taxon>Neisseriales</taxon>
        <taxon>Leeiaceae</taxon>
        <taxon>Leeia</taxon>
    </lineage>
</organism>
<keyword evidence="6" id="KW-0642">Proline metabolism</keyword>
<protein>
    <recommendedName>
        <fullName evidence="7">L-glutamate gamma-semialdehyde dehydrogenase</fullName>
        <ecNumber evidence="3">1.2.1.88</ecNumber>
    </recommendedName>
    <alternativeName>
        <fullName evidence="7">L-glutamate gamma-semialdehyde dehydrogenase</fullName>
    </alternativeName>
</protein>
<dbReference type="NCBIfam" id="TIGR01236">
    <property type="entry name" value="D1pyr5carbox1"/>
    <property type="match status" value="1"/>
</dbReference>
<dbReference type="RefSeq" id="WP_227181787.1">
    <property type="nucleotide sequence ID" value="NZ_JAJBZT010000011.1"/>
</dbReference>
<dbReference type="Gene3D" id="3.40.605.10">
    <property type="entry name" value="Aldehyde Dehydrogenase, Chain A, domain 1"/>
    <property type="match status" value="1"/>
</dbReference>
<dbReference type="GO" id="GO:0003842">
    <property type="term" value="F:L-glutamate gamma-semialdehyde dehydrogenase activity"/>
    <property type="evidence" value="ECO:0007669"/>
    <property type="project" value="UniProtKB-EC"/>
</dbReference>
<dbReference type="PROSITE" id="PS00687">
    <property type="entry name" value="ALDEHYDE_DEHYDR_GLU"/>
    <property type="match status" value="1"/>
</dbReference>
<evidence type="ECO:0000256" key="8">
    <source>
        <dbReference type="ARBA" id="ARBA00048142"/>
    </source>
</evidence>
<dbReference type="InterPro" id="IPR050485">
    <property type="entry name" value="Proline_metab_enzyme"/>
</dbReference>
<dbReference type="Gene3D" id="3.40.309.10">
    <property type="entry name" value="Aldehyde Dehydrogenase, Chain A, domain 2"/>
    <property type="match status" value="1"/>
</dbReference>
<reference evidence="12" key="1">
    <citation type="submission" date="2021-10" db="EMBL/GenBank/DDBJ databases">
        <title>The complete genome sequence of Leeia sp. TBRC 13508.</title>
        <authorList>
            <person name="Charoenyingcharoen P."/>
            <person name="Yukphan P."/>
        </authorList>
    </citation>
    <scope>NUCLEOTIDE SEQUENCE</scope>
    <source>
        <strain evidence="12">TBRC 13508</strain>
    </source>
</reference>
<comment type="catalytic activity">
    <reaction evidence="8">
        <text>L-glutamate 5-semialdehyde + NAD(+) + H2O = L-glutamate + NADH + 2 H(+)</text>
        <dbReference type="Rhea" id="RHEA:30235"/>
        <dbReference type="ChEBI" id="CHEBI:15377"/>
        <dbReference type="ChEBI" id="CHEBI:15378"/>
        <dbReference type="ChEBI" id="CHEBI:29985"/>
        <dbReference type="ChEBI" id="CHEBI:57540"/>
        <dbReference type="ChEBI" id="CHEBI:57945"/>
        <dbReference type="ChEBI" id="CHEBI:58066"/>
        <dbReference type="EC" id="1.2.1.88"/>
    </reaction>
</comment>
<dbReference type="InterPro" id="IPR016160">
    <property type="entry name" value="Ald_DH_CS_CYS"/>
</dbReference>
<keyword evidence="4 10" id="KW-0560">Oxidoreductase</keyword>
<accession>A0ABS8DBG3</accession>
<dbReference type="Pfam" id="PF00171">
    <property type="entry name" value="Aldedh"/>
    <property type="match status" value="1"/>
</dbReference>
<evidence type="ECO:0000256" key="3">
    <source>
        <dbReference type="ARBA" id="ARBA00012884"/>
    </source>
</evidence>
<dbReference type="InterPro" id="IPR005931">
    <property type="entry name" value="P5CDH/ALDH4A1"/>
</dbReference>
<evidence type="ECO:0000256" key="9">
    <source>
        <dbReference type="PROSITE-ProRule" id="PRU10007"/>
    </source>
</evidence>
<feature type="domain" description="Aldehyde dehydrogenase" evidence="11">
    <location>
        <begin position="54"/>
        <end position="510"/>
    </location>
</feature>
<comment type="pathway">
    <text evidence="1">Amino-acid degradation; L-proline degradation into L-glutamate; L-glutamate from L-proline: step 2/2.</text>
</comment>
<keyword evidence="13" id="KW-1185">Reference proteome</keyword>
<evidence type="ECO:0000256" key="5">
    <source>
        <dbReference type="ARBA" id="ARBA00023027"/>
    </source>
</evidence>
<dbReference type="InterPro" id="IPR015590">
    <property type="entry name" value="Aldehyde_DH_dom"/>
</dbReference>
<evidence type="ECO:0000256" key="7">
    <source>
        <dbReference type="ARBA" id="ARBA00032259"/>
    </source>
</evidence>
<dbReference type="PANTHER" id="PTHR42862">
    <property type="entry name" value="DELTA-1-PYRROLINE-5-CARBOXYLATE DEHYDROGENASE 1, ISOFORM A-RELATED"/>
    <property type="match status" value="1"/>
</dbReference>
<sequence>MNSVPTIPYPKNDPELSFKEGLPQTVKLKEQLANTTVVDIPAVIGGVKYFSEDIIEVRPPHDQNRVIARIHRPNKEMIEKGIAACADASKEWANTSFADKAAIMNRAAEIIDKKKRIEIAAATMLGQSKTIDQADPDSGNELIDFLRFNAYNAQRVYADQPLTVPTALNRIDWRPLEGFVYAISPFNFTAIGANLTTAPAMMGNTVLWKPAEKASLANYIFYQALEEAGLPPGVINFMPGKASEVSAAALGSKDLAGIHFTGSSEVFQGLWKGVAENLSRFKSIPRIVGETGGKDFVLAHASADADVVAISLVRGAFEYQGQKCSAASRAYVSESLWPAVKEKMQAMLATLKVGDVADLSTFMGAVISKESHEKLTARIQSAKDDRECKIVYGGKTWKEPGFFVEPTVIEVSNPKHNLMEEELFGPVLTVYVFKDEAWDDVLQLVDSTSPYSLTGSIFCTDRYKLVQAEKALVNSAGNLYINDKPTGAMIGQQPFGGTRASGTNDKAGYWLNLMRWVSPRTVKESYFVDPNWVFGQ</sequence>
<gene>
    <name evidence="12" type="primary">pruA</name>
    <name evidence="12" type="ORF">LIN78_15575</name>
</gene>
<dbReference type="PROSITE" id="PS00070">
    <property type="entry name" value="ALDEHYDE_DEHYDR_CYS"/>
    <property type="match status" value="1"/>
</dbReference>
<dbReference type="EMBL" id="JAJBZT010000011">
    <property type="protein sequence ID" value="MCB6184968.1"/>
    <property type="molecule type" value="Genomic_DNA"/>
</dbReference>
<evidence type="ECO:0000313" key="12">
    <source>
        <dbReference type="EMBL" id="MCB6184968.1"/>
    </source>
</evidence>
<keyword evidence="5" id="KW-0520">NAD</keyword>
<evidence type="ECO:0000256" key="10">
    <source>
        <dbReference type="RuleBase" id="RU003345"/>
    </source>
</evidence>
<dbReference type="InterPro" id="IPR016163">
    <property type="entry name" value="Ald_DH_C"/>
</dbReference>
<dbReference type="InterPro" id="IPR016162">
    <property type="entry name" value="Ald_DH_N"/>
</dbReference>
<evidence type="ECO:0000259" key="11">
    <source>
        <dbReference type="Pfam" id="PF00171"/>
    </source>
</evidence>
<evidence type="ECO:0000313" key="13">
    <source>
        <dbReference type="Proteomes" id="UP001165395"/>
    </source>
</evidence>
<name>A0ABS8DBG3_9NEIS</name>
<dbReference type="Proteomes" id="UP001165395">
    <property type="component" value="Unassembled WGS sequence"/>
</dbReference>
<dbReference type="PANTHER" id="PTHR42862:SF1">
    <property type="entry name" value="DELTA-1-PYRROLINE-5-CARBOXYLATE DEHYDROGENASE 2, ISOFORM A-RELATED"/>
    <property type="match status" value="1"/>
</dbReference>
<dbReference type="InterPro" id="IPR029510">
    <property type="entry name" value="Ald_DH_CS_GLU"/>
</dbReference>
<dbReference type="InterPro" id="IPR016161">
    <property type="entry name" value="Ald_DH/histidinol_DH"/>
</dbReference>
<comment type="similarity">
    <text evidence="2 10">Belongs to the aldehyde dehydrogenase family.</text>
</comment>
<feature type="active site" evidence="9">
    <location>
        <position position="290"/>
    </location>
</feature>
<comment type="caution">
    <text evidence="12">The sequence shown here is derived from an EMBL/GenBank/DDBJ whole genome shotgun (WGS) entry which is preliminary data.</text>
</comment>
<dbReference type="SUPFAM" id="SSF53720">
    <property type="entry name" value="ALDH-like"/>
    <property type="match status" value="1"/>
</dbReference>
<dbReference type="EC" id="1.2.1.88" evidence="3"/>
<evidence type="ECO:0000256" key="6">
    <source>
        <dbReference type="ARBA" id="ARBA00023062"/>
    </source>
</evidence>
<evidence type="ECO:0000256" key="4">
    <source>
        <dbReference type="ARBA" id="ARBA00023002"/>
    </source>
</evidence>
<proteinExistence type="inferred from homology"/>
<evidence type="ECO:0000256" key="1">
    <source>
        <dbReference type="ARBA" id="ARBA00004786"/>
    </source>
</evidence>